<evidence type="ECO:0000259" key="1">
    <source>
        <dbReference type="Pfam" id="PF13304"/>
    </source>
</evidence>
<dbReference type="PANTHER" id="PTHR43581:SF2">
    <property type="entry name" value="EXCINUCLEASE ATPASE SUBUNIT"/>
    <property type="match status" value="1"/>
</dbReference>
<dbReference type="PANTHER" id="PTHR43581">
    <property type="entry name" value="ATP/GTP PHOSPHATASE"/>
    <property type="match status" value="1"/>
</dbReference>
<dbReference type="Gene3D" id="3.40.50.300">
    <property type="entry name" value="P-loop containing nucleotide triphosphate hydrolases"/>
    <property type="match status" value="2"/>
</dbReference>
<keyword evidence="3" id="KW-1185">Reference proteome</keyword>
<gene>
    <name evidence="2" type="ORF">GO606_03760</name>
</gene>
<sequence>MKIKAFYFQDVGPLGDQTIRLVNDWDDSIEARALLSGPNGCGKSTLLRAVAMLWEALGYWLDHRKALPRSHAAREWLQRWGGCAVVLEGLPTAGQEVGLVFGELSWCHALQAELAEVAWIGEGVARTGKPGNPKRELLMPRQPWLQTWSEARKKMILSFDKVDFPNVIFLDAEERRWVPARRNVGEHIAENPGRRWLTKHVASEDWKDQLEASLITLKTTQLHKYHEVIRLLNGFLSGKEIDPDIQPGEGRLRVKLKGRRAQFHTLDELSAGEHQVLILLYLLSRWAEKGAVVLIDEPDLYLHPSLVAGMLSSLEKLVSDLGGQLIISSHLPEVWQRYEASGKRIELGGEQ</sequence>
<comment type="caution">
    <text evidence="2">The sequence shown here is derived from an EMBL/GenBank/DDBJ whole genome shotgun (WGS) entry which is preliminary data.</text>
</comment>
<dbReference type="RefSeq" id="WP_169117247.1">
    <property type="nucleotide sequence ID" value="NZ_WTVG02000036.1"/>
</dbReference>
<evidence type="ECO:0000313" key="3">
    <source>
        <dbReference type="Proteomes" id="UP000615989"/>
    </source>
</evidence>
<protein>
    <submittedName>
        <fullName evidence="2">AAA family ATPase</fullName>
    </submittedName>
</protein>
<evidence type="ECO:0000313" key="2">
    <source>
        <dbReference type="EMBL" id="NMG23850.1"/>
    </source>
</evidence>
<proteinExistence type="predicted"/>
<name>A0ABX1PH75_9RHOO</name>
<dbReference type="SUPFAM" id="SSF52540">
    <property type="entry name" value="P-loop containing nucleoside triphosphate hydrolases"/>
    <property type="match status" value="1"/>
</dbReference>
<dbReference type="CDD" id="cd00267">
    <property type="entry name" value="ABC_ATPase"/>
    <property type="match status" value="1"/>
</dbReference>
<dbReference type="InterPro" id="IPR027417">
    <property type="entry name" value="P-loop_NTPase"/>
</dbReference>
<accession>A0ABX1PH75</accession>
<organism evidence="2 3">
    <name type="scientific">Aromatoleum anaerobium</name>
    <dbReference type="NCBI Taxonomy" id="182180"/>
    <lineage>
        <taxon>Bacteria</taxon>
        <taxon>Pseudomonadati</taxon>
        <taxon>Pseudomonadota</taxon>
        <taxon>Betaproteobacteria</taxon>
        <taxon>Rhodocyclales</taxon>
        <taxon>Rhodocyclaceae</taxon>
        <taxon>Aromatoleum</taxon>
    </lineage>
</organism>
<feature type="domain" description="ATPase AAA-type core" evidence="1">
    <location>
        <begin position="236"/>
        <end position="333"/>
    </location>
</feature>
<reference evidence="2" key="1">
    <citation type="submission" date="2019-12" db="EMBL/GenBank/DDBJ databases">
        <title>Comparative genomics gives insights into the taxonomy of the Azoarcus-Aromatoleum group and reveals separate origins of nif in the plant-associated Azoarcus and non-plant-associated Aromatoleum sub-groups.</title>
        <authorList>
            <person name="Lafos M."/>
            <person name="Maluk M."/>
            <person name="Batista M."/>
            <person name="Junghare M."/>
            <person name="Carmona M."/>
            <person name="Faoro H."/>
            <person name="Cruz L.M."/>
            <person name="Battistoni F."/>
            <person name="De Souza E."/>
            <person name="Pedrosa F."/>
            <person name="Chen W.-M."/>
            <person name="Poole P.S."/>
            <person name="Dixon R.A."/>
            <person name="James E.K."/>
        </authorList>
    </citation>
    <scope>NUCLEOTIDE SEQUENCE</scope>
    <source>
        <strain evidence="2">LuFRes1</strain>
    </source>
</reference>
<dbReference type="InterPro" id="IPR003959">
    <property type="entry name" value="ATPase_AAA_core"/>
</dbReference>
<dbReference type="InterPro" id="IPR051396">
    <property type="entry name" value="Bact_Antivir_Def_Nuclease"/>
</dbReference>
<dbReference type="EMBL" id="WTVG01000006">
    <property type="protein sequence ID" value="NMG23850.1"/>
    <property type="molecule type" value="Genomic_DNA"/>
</dbReference>
<dbReference type="Pfam" id="PF13304">
    <property type="entry name" value="AAA_21"/>
    <property type="match status" value="1"/>
</dbReference>
<dbReference type="Proteomes" id="UP000615989">
    <property type="component" value="Unassembled WGS sequence"/>
</dbReference>